<organism evidence="1 2">
    <name type="scientific">Pseudomonas putida</name>
    <name type="common">Arthrobacter siderocapsulatus</name>
    <dbReference type="NCBI Taxonomy" id="303"/>
    <lineage>
        <taxon>Bacteria</taxon>
        <taxon>Pseudomonadati</taxon>
        <taxon>Pseudomonadota</taxon>
        <taxon>Gammaproteobacteria</taxon>
        <taxon>Pseudomonadales</taxon>
        <taxon>Pseudomonadaceae</taxon>
        <taxon>Pseudomonas</taxon>
    </lineage>
</organism>
<gene>
    <name evidence="1" type="ORF">P3W50_27045</name>
</gene>
<sequence length="78" mass="8558">MTTTFALHKLKAADITAEGVQVDYKGHRYTVALLDCWRGPYQVTGHVLDPFAHPCGSVSDVREWIKVSVGAAEEEGRA</sequence>
<dbReference type="EMBL" id="JARJLO010000397">
    <property type="protein sequence ID" value="MDF3874096.1"/>
    <property type="molecule type" value="Genomic_DNA"/>
</dbReference>
<name>A0AAW6PZS5_PSEPU</name>
<reference evidence="1" key="1">
    <citation type="submission" date="2023-03" db="EMBL/GenBank/DDBJ databases">
        <title>Draft assemblies of triclosan tolerant bacteria isolated from returned activated sludge.</title>
        <authorList>
            <person name="Van Hamelsveld S."/>
        </authorList>
    </citation>
    <scope>NUCLEOTIDE SEQUENCE</scope>
    <source>
        <strain evidence="1">GW210012_S60</strain>
    </source>
</reference>
<protein>
    <recommendedName>
        <fullName evidence="3">Phage protein</fullName>
    </recommendedName>
</protein>
<accession>A0AAW6PZS5</accession>
<dbReference type="AlphaFoldDB" id="A0AAW6PZS5"/>
<evidence type="ECO:0000313" key="1">
    <source>
        <dbReference type="EMBL" id="MDF3874096.1"/>
    </source>
</evidence>
<dbReference type="RefSeq" id="WP_276238037.1">
    <property type="nucleotide sequence ID" value="NZ_JARJLN010000416.1"/>
</dbReference>
<evidence type="ECO:0008006" key="3">
    <source>
        <dbReference type="Google" id="ProtNLM"/>
    </source>
</evidence>
<dbReference type="Proteomes" id="UP001217741">
    <property type="component" value="Unassembled WGS sequence"/>
</dbReference>
<comment type="caution">
    <text evidence="1">The sequence shown here is derived from an EMBL/GenBank/DDBJ whole genome shotgun (WGS) entry which is preliminary data.</text>
</comment>
<proteinExistence type="predicted"/>
<evidence type="ECO:0000313" key="2">
    <source>
        <dbReference type="Proteomes" id="UP001217741"/>
    </source>
</evidence>